<keyword evidence="1" id="KW-0597">Phosphoprotein</keyword>
<dbReference type="InterPro" id="IPR008984">
    <property type="entry name" value="SMAD_FHA_dom_sf"/>
</dbReference>
<evidence type="ECO:0000313" key="3">
    <source>
        <dbReference type="EMBL" id="MDI2032466.1"/>
    </source>
</evidence>
<name>A0ABT6PWX6_9PSEU</name>
<dbReference type="EMBL" id="JASAOF010000030">
    <property type="protein sequence ID" value="MDI2032466.1"/>
    <property type="molecule type" value="Genomic_DNA"/>
</dbReference>
<dbReference type="Pfam" id="PF00498">
    <property type="entry name" value="FHA"/>
    <property type="match status" value="1"/>
</dbReference>
<keyword evidence="4" id="KW-1185">Reference proteome</keyword>
<feature type="domain" description="FHA" evidence="2">
    <location>
        <begin position="65"/>
        <end position="114"/>
    </location>
</feature>
<dbReference type="InterPro" id="IPR000253">
    <property type="entry name" value="FHA_dom"/>
</dbReference>
<evidence type="ECO:0000313" key="4">
    <source>
        <dbReference type="Proteomes" id="UP001237595"/>
    </source>
</evidence>
<evidence type="ECO:0000259" key="2">
    <source>
        <dbReference type="PROSITE" id="PS50006"/>
    </source>
</evidence>
<dbReference type="RefSeq" id="WP_281458716.1">
    <property type="nucleotide sequence ID" value="NZ_JASAOF010000030.1"/>
</dbReference>
<gene>
    <name evidence="3" type="ORF">QFW96_27860</name>
</gene>
<dbReference type="InterPro" id="IPR050923">
    <property type="entry name" value="Cell_Proc_Reg/RNA_Proc"/>
</dbReference>
<dbReference type="PANTHER" id="PTHR23308">
    <property type="entry name" value="NUCLEAR INHIBITOR OF PROTEIN PHOSPHATASE-1"/>
    <property type="match status" value="1"/>
</dbReference>
<comment type="caution">
    <text evidence="3">The sequence shown here is derived from an EMBL/GenBank/DDBJ whole genome shotgun (WGS) entry which is preliminary data.</text>
</comment>
<protein>
    <submittedName>
        <fullName evidence="3">FHA domain-containing protein</fullName>
    </submittedName>
</protein>
<dbReference type="Gene3D" id="2.60.200.20">
    <property type="match status" value="1"/>
</dbReference>
<dbReference type="SUPFAM" id="SSF49879">
    <property type="entry name" value="SMAD/FHA domain"/>
    <property type="match status" value="1"/>
</dbReference>
<dbReference type="SMART" id="SM00240">
    <property type="entry name" value="FHA"/>
    <property type="match status" value="1"/>
</dbReference>
<dbReference type="PROSITE" id="PS50006">
    <property type="entry name" value="FHA_DOMAIN"/>
    <property type="match status" value="1"/>
</dbReference>
<reference evidence="3 4" key="1">
    <citation type="submission" date="2023-04" db="EMBL/GenBank/DDBJ databases">
        <title>Draft genome sequence of Saccharopolyspora sp. TS4A08 isolated from sweet potato rhizospheric soil.</title>
        <authorList>
            <person name="Suksaard P."/>
            <person name="Duangmal K."/>
        </authorList>
    </citation>
    <scope>NUCLEOTIDE SEQUENCE [LARGE SCALE GENOMIC DNA]</scope>
    <source>
        <strain evidence="3 4">TS4A08</strain>
    </source>
</reference>
<dbReference type="Proteomes" id="UP001237595">
    <property type="component" value="Unassembled WGS sequence"/>
</dbReference>
<accession>A0ABT6PWX6</accession>
<organism evidence="3 4">
    <name type="scientific">Saccharopolyspora ipomoeae</name>
    <dbReference type="NCBI Taxonomy" id="3042027"/>
    <lineage>
        <taxon>Bacteria</taxon>
        <taxon>Bacillati</taxon>
        <taxon>Actinomycetota</taxon>
        <taxon>Actinomycetes</taxon>
        <taxon>Pseudonocardiales</taxon>
        <taxon>Pseudonocardiaceae</taxon>
        <taxon>Saccharopolyspora</taxon>
    </lineage>
</organism>
<sequence>MVQIAEVTGLFDRRASDDAPTQGLAVTGRWGELIPTPREAGTSTRLVVERGADEGAEFVISAPLTVIGRHRDCDIVIDDVTVSRFHAELEIVDGRYFLRDSGSLNGIYVNRRPVQRVELFESDEIWIGKARFTFHTGAAADLAVPAQR</sequence>
<evidence type="ECO:0000256" key="1">
    <source>
        <dbReference type="ARBA" id="ARBA00022553"/>
    </source>
</evidence>
<proteinExistence type="predicted"/>